<dbReference type="GO" id="GO:0005874">
    <property type="term" value="C:microtubule"/>
    <property type="evidence" value="ECO:0007669"/>
    <property type="project" value="TreeGrafter"/>
</dbReference>
<evidence type="ECO:0000259" key="5">
    <source>
        <dbReference type="PROSITE" id="PS50222"/>
    </source>
</evidence>
<accession>A0AAW1QG24</accession>
<dbReference type="PROSITE" id="PS50222">
    <property type="entry name" value="EF_HAND_2"/>
    <property type="match status" value="2"/>
</dbReference>
<feature type="domain" description="SAM" evidence="4">
    <location>
        <begin position="20"/>
        <end position="60"/>
    </location>
</feature>
<name>A0AAW1QG24_9CHLO</name>
<dbReference type="SUPFAM" id="SSF47473">
    <property type="entry name" value="EF-hand"/>
    <property type="match status" value="3"/>
</dbReference>
<dbReference type="SMART" id="SM00054">
    <property type="entry name" value="EFh"/>
    <property type="match status" value="2"/>
</dbReference>
<evidence type="ECO:0000313" key="6">
    <source>
        <dbReference type="EMBL" id="KAK9820323.1"/>
    </source>
</evidence>
<dbReference type="GO" id="GO:0032273">
    <property type="term" value="P:positive regulation of protein polymerization"/>
    <property type="evidence" value="ECO:0007669"/>
    <property type="project" value="TreeGrafter"/>
</dbReference>
<keyword evidence="2" id="KW-0106">Calcium</keyword>
<dbReference type="CDD" id="cd00051">
    <property type="entry name" value="EFh"/>
    <property type="match status" value="1"/>
</dbReference>
<dbReference type="Pfam" id="PF13499">
    <property type="entry name" value="EF-hand_7"/>
    <property type="match status" value="1"/>
</dbReference>
<dbReference type="AlphaFoldDB" id="A0AAW1QG24"/>
<feature type="compositionally biased region" description="Polar residues" evidence="3">
    <location>
        <begin position="661"/>
        <end position="685"/>
    </location>
</feature>
<evidence type="ECO:0000313" key="7">
    <source>
        <dbReference type="Proteomes" id="UP001489004"/>
    </source>
</evidence>
<dbReference type="PANTHER" id="PTHR12932">
    <property type="entry name" value="P25 ALPHA-RELATED"/>
    <property type="match status" value="1"/>
</dbReference>
<dbReference type="GO" id="GO:0046785">
    <property type="term" value="P:microtubule polymerization"/>
    <property type="evidence" value="ECO:0007669"/>
    <property type="project" value="InterPro"/>
</dbReference>
<proteinExistence type="inferred from homology"/>
<evidence type="ECO:0000259" key="4">
    <source>
        <dbReference type="PROSITE" id="PS50105"/>
    </source>
</evidence>
<evidence type="ECO:0000256" key="3">
    <source>
        <dbReference type="SAM" id="MobiDB-lite"/>
    </source>
</evidence>
<dbReference type="InterPro" id="IPR001660">
    <property type="entry name" value="SAM"/>
</dbReference>
<feature type="region of interest" description="Disordered" evidence="3">
    <location>
        <begin position="365"/>
        <end position="386"/>
    </location>
</feature>
<dbReference type="EMBL" id="JALJOR010000003">
    <property type="protein sequence ID" value="KAK9820323.1"/>
    <property type="molecule type" value="Genomic_DNA"/>
</dbReference>
<dbReference type="InterPro" id="IPR002048">
    <property type="entry name" value="EF_hand_dom"/>
</dbReference>
<comment type="caution">
    <text evidence="6">The sequence shown here is derived from an EMBL/GenBank/DDBJ whole genome shotgun (WGS) entry which is preliminary data.</text>
</comment>
<dbReference type="GO" id="GO:0005509">
    <property type="term" value="F:calcium ion binding"/>
    <property type="evidence" value="ECO:0007669"/>
    <property type="project" value="InterPro"/>
</dbReference>
<evidence type="ECO:0000256" key="1">
    <source>
        <dbReference type="ARBA" id="ARBA00010994"/>
    </source>
</evidence>
<dbReference type="InterPro" id="IPR008907">
    <property type="entry name" value="TPP/p25"/>
</dbReference>
<feature type="region of interest" description="Disordered" evidence="3">
    <location>
        <begin position="81"/>
        <end position="132"/>
    </location>
</feature>
<feature type="compositionally biased region" description="Polar residues" evidence="3">
    <location>
        <begin position="85"/>
        <end position="117"/>
    </location>
</feature>
<dbReference type="InterPro" id="IPR018247">
    <property type="entry name" value="EF_Hand_1_Ca_BS"/>
</dbReference>
<dbReference type="PROSITE" id="PS50105">
    <property type="entry name" value="SAM_DOMAIN"/>
    <property type="match status" value="1"/>
</dbReference>
<dbReference type="Gene3D" id="1.10.238.10">
    <property type="entry name" value="EF-hand"/>
    <property type="match status" value="3"/>
</dbReference>
<dbReference type="PROSITE" id="PS00018">
    <property type="entry name" value="EF_HAND_1"/>
    <property type="match status" value="1"/>
</dbReference>
<dbReference type="InterPro" id="IPR013761">
    <property type="entry name" value="SAM/pointed_sf"/>
</dbReference>
<dbReference type="GO" id="GO:0001578">
    <property type="term" value="P:microtubule bundle formation"/>
    <property type="evidence" value="ECO:0007669"/>
    <property type="project" value="TreeGrafter"/>
</dbReference>
<protein>
    <submittedName>
        <fullName evidence="6">Uncharacterized protein</fullName>
    </submittedName>
</protein>
<comment type="similarity">
    <text evidence="1">Belongs to the TPPP family.</text>
</comment>
<keyword evidence="7" id="KW-1185">Reference proteome</keyword>
<dbReference type="Pfam" id="PF05517">
    <property type="entry name" value="p25-alpha"/>
    <property type="match status" value="2"/>
</dbReference>
<reference evidence="6 7" key="1">
    <citation type="journal article" date="2024" name="Nat. Commun.">
        <title>Phylogenomics reveals the evolutionary origins of lichenization in chlorophyte algae.</title>
        <authorList>
            <person name="Puginier C."/>
            <person name="Libourel C."/>
            <person name="Otte J."/>
            <person name="Skaloud P."/>
            <person name="Haon M."/>
            <person name="Grisel S."/>
            <person name="Petersen M."/>
            <person name="Berrin J.G."/>
            <person name="Delaux P.M."/>
            <person name="Dal Grande F."/>
            <person name="Keller J."/>
        </authorList>
    </citation>
    <scope>NUCLEOTIDE SEQUENCE [LARGE SCALE GENOMIC DNA]</scope>
    <source>
        <strain evidence="6 7">SAG 2043</strain>
    </source>
</reference>
<dbReference type="SUPFAM" id="SSF47769">
    <property type="entry name" value="SAM/Pointed domain"/>
    <property type="match status" value="1"/>
</dbReference>
<feature type="compositionally biased region" description="Polar residues" evidence="3">
    <location>
        <begin position="702"/>
        <end position="716"/>
    </location>
</feature>
<feature type="domain" description="EF-hand" evidence="5">
    <location>
        <begin position="387"/>
        <end position="422"/>
    </location>
</feature>
<sequence length="880" mass="94449">MGFFGPGKANRISKKKVEVWTREEVHRWLAAIGMTKYEEQFKAVSGKRLLQLSAADLYTLVATKLEADLFLDAIQELRDRERNAGTPSRTSSFLSGSRTSQSGNPLTPASVSSTTNKRPPLPTTPPSASATLTEIKTKVPAAKGPADSTDLAHLMGGLEMVSELGAYLAQIGVQGSGLMEASQRSPMVGHIIGALWELHELAQGAKGNRANCLQISTFGEDIMRVFEAAGKRLAFIDSHALGKVLTQVEKAIALVDHCANPGWLQRMATEEKSVEDFVSIHNAILEVLKEAKVDTLATGRVLTFGDYHDASRPLRRCLKQLGSGSLEEGFQKVRQEEAALAEVATLIGVDKQVVLADLETPGLMPTRSSDRISSSGGDSPMTPLGQNKAKEYQNVFNTYDKNKSGALELEELRDCLADLGMLDGVKQTELDSVVAQQFMSADLDGDSKISFEEFCQFYQQVSLSKARNDLRAKLGMTAEKDLKKMFCSFASFGVRQHLEEMDGARFSKLVRECGLLDKALTTIDADIIFAKVKVKGQRKINFEQFLKALGIAADKKGAALEDVVKAILLAGGPAASGTKADYVKFHDDKSTYTGVYARGGPTNVEPSNDLSALLDRSDADVRGVPLRKTLSISDPPLSARGPMSPAGSACSSPHYAHSPHYGSSTVFSNPGNLTARTHTPPSGSMTARAHTPGGSMTARAYSPSSGSMTARGSRPSSPWAENAGSADLPAIFRAYCTFGAGATSTLSPKPAKLEMDGARFAKLCRESGLLGGKLNSIAIDIIFSKAKAKGARKISYKEFEAALALVAEEKGCSQEEVQQSVLSAGGPRRNAMQAGNVRLHDDKSTYTGVYAKGGPQTVDKRITLESLTDRTNTQGKRMSM</sequence>
<evidence type="ECO:0000256" key="2">
    <source>
        <dbReference type="ARBA" id="ARBA00022837"/>
    </source>
</evidence>
<dbReference type="InterPro" id="IPR011992">
    <property type="entry name" value="EF-hand-dom_pair"/>
</dbReference>
<dbReference type="Pfam" id="PF00536">
    <property type="entry name" value="SAM_1"/>
    <property type="match status" value="1"/>
</dbReference>
<organism evidence="6 7">
    <name type="scientific">[Myrmecia] bisecta</name>
    <dbReference type="NCBI Taxonomy" id="41462"/>
    <lineage>
        <taxon>Eukaryota</taxon>
        <taxon>Viridiplantae</taxon>
        <taxon>Chlorophyta</taxon>
        <taxon>core chlorophytes</taxon>
        <taxon>Trebouxiophyceae</taxon>
        <taxon>Trebouxiales</taxon>
        <taxon>Trebouxiaceae</taxon>
        <taxon>Myrmecia</taxon>
    </lineage>
</organism>
<dbReference type="Proteomes" id="UP001489004">
    <property type="component" value="Unassembled WGS sequence"/>
</dbReference>
<feature type="region of interest" description="Disordered" evidence="3">
    <location>
        <begin position="630"/>
        <end position="721"/>
    </location>
</feature>
<dbReference type="Gene3D" id="1.10.150.50">
    <property type="entry name" value="Transcription Factor, Ets-1"/>
    <property type="match status" value="1"/>
</dbReference>
<gene>
    <name evidence="6" type="ORF">WJX72_008971</name>
</gene>
<dbReference type="PANTHER" id="PTHR12932:SF9">
    <property type="entry name" value="TUBULIN POLYMERIZATION-PROMOTING PROTEIN HOMOLOG"/>
    <property type="match status" value="1"/>
</dbReference>
<feature type="domain" description="EF-hand" evidence="5">
    <location>
        <begin position="429"/>
        <end position="464"/>
    </location>
</feature>
<dbReference type="GO" id="GO:0015631">
    <property type="term" value="F:tubulin binding"/>
    <property type="evidence" value="ECO:0007669"/>
    <property type="project" value="InterPro"/>
</dbReference>